<proteinExistence type="inferred from homology"/>
<dbReference type="AlphaFoldDB" id="A0A4R3Q8L2"/>
<reference evidence="12 13" key="1">
    <citation type="submission" date="2019-03" db="EMBL/GenBank/DDBJ databases">
        <title>Genomic Encyclopedia of Type Strains, Phase IV (KMG-V): Genome sequencing to study the core and pangenomes of soil and plant-associated prokaryotes.</title>
        <authorList>
            <person name="Whitman W."/>
        </authorList>
    </citation>
    <scope>NUCLEOTIDE SEQUENCE [LARGE SCALE GENOMIC DNA]</scope>
    <source>
        <strain evidence="12 13">Hc14</strain>
    </source>
</reference>
<comment type="similarity">
    <text evidence="2">Belongs to the ABC transporter superfamily.</text>
</comment>
<feature type="domain" description="ABC transmembrane type-1" evidence="11">
    <location>
        <begin position="44"/>
        <end position="331"/>
    </location>
</feature>
<dbReference type="SUPFAM" id="SSF52540">
    <property type="entry name" value="P-loop containing nucleoside triphosphate hydrolases"/>
    <property type="match status" value="1"/>
</dbReference>
<dbReference type="GO" id="GO:0016887">
    <property type="term" value="F:ATP hydrolysis activity"/>
    <property type="evidence" value="ECO:0007669"/>
    <property type="project" value="InterPro"/>
</dbReference>
<evidence type="ECO:0000256" key="3">
    <source>
        <dbReference type="ARBA" id="ARBA00022692"/>
    </source>
</evidence>
<dbReference type="InterPro" id="IPR027417">
    <property type="entry name" value="P-loop_NTPase"/>
</dbReference>
<dbReference type="PROSITE" id="PS50893">
    <property type="entry name" value="ABC_TRANSPORTER_2"/>
    <property type="match status" value="1"/>
</dbReference>
<dbReference type="GO" id="GO:0005886">
    <property type="term" value="C:plasma membrane"/>
    <property type="evidence" value="ECO:0007669"/>
    <property type="project" value="UniProtKB-SubCell"/>
</dbReference>
<feature type="transmembrane region" description="Helical" evidence="9">
    <location>
        <begin position="180"/>
        <end position="207"/>
    </location>
</feature>
<dbReference type="Gene3D" id="3.40.50.300">
    <property type="entry name" value="P-loop containing nucleotide triphosphate hydrolases"/>
    <property type="match status" value="1"/>
</dbReference>
<sequence length="618" mass="67407">MLERLFTYFERLIKIEGHELSLPKDASSMQILLQFLRPFKWLIIASSVTGMLLTASELARLWAVSWLVDAVAYSQNLALSSEKLFVLGGLILAYLLLDPIIWLINYMLRMQSLRSQTRASTLWQSHKAAAQHDLSYFNAVHAGQVAGRINQVSLAVQGGAELLAGRFPLGLIRFLGSACLVAYLAPLFVIPVVLWIILNGVFAIWLAPKVNQQAARIAETSSSVNGAVTEYFSNIRSIKTYFAYDLENAYVYGKIDDQNDNNLAINRLTTTTGLCIRILNTGLVAAILALGVYGLSQNQLSPGEFVAGVTLAIGMATDAGWFVSIWEGLTQALGAIKDARTTIDPRPTITTRNPTAEQYSGPPDIELMNATFAYPGGPSIIKGASLGIRSGTKVAIVGPSGSGKSTLVDLLLRHYDVSAGAIKFNGEDIREIPLDKLRAAFAVVSQGDSLFHRSIRENIAFGREGTSLDDIIVAARKAHADTFIEQLVPDNPRAGYDLLVGDRGTKLSGGQQQRILLARAFLQRRPVLILDEATSALDSQSEAIIQRAIDEHSESTTIIAIAHRLSTIRNFDMIAVMNAGEIVAVGSHDELLSSNTLYRSLWQKQMAHVNFRPADKAV</sequence>
<comment type="subcellular location">
    <subcellularLocation>
        <location evidence="1">Cell membrane</location>
        <topology evidence="1">Multi-pass membrane protein</topology>
    </subcellularLocation>
</comment>
<dbReference type="GO" id="GO:0015421">
    <property type="term" value="F:ABC-type oligopeptide transporter activity"/>
    <property type="evidence" value="ECO:0007669"/>
    <property type="project" value="TreeGrafter"/>
</dbReference>
<gene>
    <name evidence="12" type="ORF">EV132_10416</name>
</gene>
<keyword evidence="5 12" id="KW-0067">ATP-binding</keyword>
<dbReference type="EMBL" id="SMBH01000004">
    <property type="protein sequence ID" value="TCU16994.1"/>
    <property type="molecule type" value="Genomic_DNA"/>
</dbReference>
<evidence type="ECO:0000256" key="2">
    <source>
        <dbReference type="ARBA" id="ARBA00005417"/>
    </source>
</evidence>
<dbReference type="Proteomes" id="UP000294576">
    <property type="component" value="Unassembled WGS sequence"/>
</dbReference>
<keyword evidence="6 9" id="KW-1133">Transmembrane helix</keyword>
<evidence type="ECO:0000256" key="8">
    <source>
        <dbReference type="ARBA" id="ARBA00024725"/>
    </source>
</evidence>
<evidence type="ECO:0000256" key="6">
    <source>
        <dbReference type="ARBA" id="ARBA00022989"/>
    </source>
</evidence>
<dbReference type="SMART" id="SM00382">
    <property type="entry name" value="AAA"/>
    <property type="match status" value="1"/>
</dbReference>
<dbReference type="Gene3D" id="1.20.1560.10">
    <property type="entry name" value="ABC transporter type 1, transmembrane domain"/>
    <property type="match status" value="1"/>
</dbReference>
<dbReference type="FunFam" id="3.40.50.300:FF:000218">
    <property type="entry name" value="Multidrug ABC transporter ATP-binding protein"/>
    <property type="match status" value="1"/>
</dbReference>
<dbReference type="PROSITE" id="PS50929">
    <property type="entry name" value="ABC_TM1F"/>
    <property type="match status" value="1"/>
</dbReference>
<evidence type="ECO:0000256" key="4">
    <source>
        <dbReference type="ARBA" id="ARBA00022741"/>
    </source>
</evidence>
<evidence type="ECO:0000313" key="13">
    <source>
        <dbReference type="Proteomes" id="UP000294576"/>
    </source>
</evidence>
<evidence type="ECO:0000313" key="12">
    <source>
        <dbReference type="EMBL" id="TCU16994.1"/>
    </source>
</evidence>
<dbReference type="RefSeq" id="WP_132561146.1">
    <property type="nucleotide sequence ID" value="NZ_SMBH01000004.1"/>
</dbReference>
<dbReference type="PANTHER" id="PTHR43394:SF1">
    <property type="entry name" value="ATP-BINDING CASSETTE SUB-FAMILY B MEMBER 10, MITOCHONDRIAL"/>
    <property type="match status" value="1"/>
</dbReference>
<organism evidence="12 13">
    <name type="scientific">Rhizobium sullae</name>
    <name type="common">Rhizobium hedysari</name>
    <dbReference type="NCBI Taxonomy" id="50338"/>
    <lineage>
        <taxon>Bacteria</taxon>
        <taxon>Pseudomonadati</taxon>
        <taxon>Pseudomonadota</taxon>
        <taxon>Alphaproteobacteria</taxon>
        <taxon>Hyphomicrobiales</taxon>
        <taxon>Rhizobiaceae</taxon>
        <taxon>Rhizobium/Agrobacterium group</taxon>
        <taxon>Rhizobium</taxon>
    </lineage>
</organism>
<evidence type="ECO:0000256" key="5">
    <source>
        <dbReference type="ARBA" id="ARBA00022840"/>
    </source>
</evidence>
<dbReference type="InterPro" id="IPR003439">
    <property type="entry name" value="ABC_transporter-like_ATP-bd"/>
</dbReference>
<dbReference type="InterPro" id="IPR003593">
    <property type="entry name" value="AAA+_ATPase"/>
</dbReference>
<evidence type="ECO:0000256" key="7">
    <source>
        <dbReference type="ARBA" id="ARBA00023136"/>
    </source>
</evidence>
<protein>
    <submittedName>
        <fullName evidence="12">ATP-binding cassette subfamily B multidrug efflux pump</fullName>
    </submittedName>
</protein>
<evidence type="ECO:0000256" key="9">
    <source>
        <dbReference type="SAM" id="Phobius"/>
    </source>
</evidence>
<dbReference type="PANTHER" id="PTHR43394">
    <property type="entry name" value="ATP-DEPENDENT PERMEASE MDL1, MITOCHONDRIAL"/>
    <property type="match status" value="1"/>
</dbReference>
<keyword evidence="4" id="KW-0547">Nucleotide-binding</keyword>
<comment type="caution">
    <text evidence="12">The sequence shown here is derived from an EMBL/GenBank/DDBJ whole genome shotgun (WGS) entry which is preliminary data.</text>
</comment>
<name>A0A4R3Q8L2_RHISU</name>
<keyword evidence="7 9" id="KW-0472">Membrane</keyword>
<feature type="transmembrane region" description="Helical" evidence="9">
    <location>
        <begin position="41"/>
        <end position="64"/>
    </location>
</feature>
<dbReference type="PROSITE" id="PS00211">
    <property type="entry name" value="ABC_TRANSPORTER_1"/>
    <property type="match status" value="1"/>
</dbReference>
<dbReference type="InterPro" id="IPR017871">
    <property type="entry name" value="ABC_transporter-like_CS"/>
</dbReference>
<dbReference type="GO" id="GO:0005524">
    <property type="term" value="F:ATP binding"/>
    <property type="evidence" value="ECO:0007669"/>
    <property type="project" value="UniProtKB-KW"/>
</dbReference>
<dbReference type="InterPro" id="IPR039421">
    <property type="entry name" value="Type_1_exporter"/>
</dbReference>
<feature type="domain" description="ABC transporter" evidence="10">
    <location>
        <begin position="365"/>
        <end position="604"/>
    </location>
</feature>
<dbReference type="SUPFAM" id="SSF90123">
    <property type="entry name" value="ABC transporter transmembrane region"/>
    <property type="match status" value="1"/>
</dbReference>
<comment type="function">
    <text evidence="8">Part of an ABC transporter complex. Transmembrane domains (TMD) form a pore in the inner membrane and the ATP-binding domain (NBD) is responsible for energy generation.</text>
</comment>
<dbReference type="InterPro" id="IPR011527">
    <property type="entry name" value="ABC1_TM_dom"/>
</dbReference>
<evidence type="ECO:0000256" key="1">
    <source>
        <dbReference type="ARBA" id="ARBA00004651"/>
    </source>
</evidence>
<keyword evidence="3 9" id="KW-0812">Transmembrane</keyword>
<evidence type="ECO:0000259" key="11">
    <source>
        <dbReference type="PROSITE" id="PS50929"/>
    </source>
</evidence>
<dbReference type="Pfam" id="PF00005">
    <property type="entry name" value="ABC_tran"/>
    <property type="match status" value="1"/>
</dbReference>
<evidence type="ECO:0000259" key="10">
    <source>
        <dbReference type="PROSITE" id="PS50893"/>
    </source>
</evidence>
<dbReference type="Pfam" id="PF00664">
    <property type="entry name" value="ABC_membrane"/>
    <property type="match status" value="1"/>
</dbReference>
<accession>A0A4R3Q8L2</accession>
<feature type="transmembrane region" description="Helical" evidence="9">
    <location>
        <begin position="84"/>
        <end position="108"/>
    </location>
</feature>
<dbReference type="InterPro" id="IPR036640">
    <property type="entry name" value="ABC1_TM_sf"/>
</dbReference>